<protein>
    <submittedName>
        <fullName evidence="3">ADP-ribosylglycohydrolase family protein</fullName>
    </submittedName>
</protein>
<organism evidence="3 4">
    <name type="scientific">Saccharopolyspora cebuensis</name>
    <dbReference type="NCBI Taxonomy" id="418759"/>
    <lineage>
        <taxon>Bacteria</taxon>
        <taxon>Bacillati</taxon>
        <taxon>Actinomycetota</taxon>
        <taxon>Actinomycetes</taxon>
        <taxon>Pseudonocardiales</taxon>
        <taxon>Pseudonocardiaceae</taxon>
        <taxon>Saccharopolyspora</taxon>
    </lineage>
</organism>
<dbReference type="Pfam" id="PF03747">
    <property type="entry name" value="ADP_ribosyl_GH"/>
    <property type="match status" value="1"/>
</dbReference>
<sequence length="857" mass="93448">MSMSENEQNGVPPITPALREAARRQAGGFLYVIDRMYDPDGDVPAHAIKGAFAVDGQGEIGEYQANPDYQPSLVEQGIPWANWLDRGMRRTMAGQIDQHTFLRIIAKAVLPVVVTPEGHLMMLQTSGGPRLTAHLASSLVPEGVHAKLMYLPRLLRMLPPEASLVVNGSAGLQAQFPVSDLVAALREMHLLVDSPSGGLDVGPTFWVQHSARLAEFVDEPTFSVIEQALAQWGYLSEATPKRGRQVEIGITAVGVLVEGGITDPDVLAAAAVFNAVDPVSSGGGRTRVIHPDEEDTRVLAILRSATSPLNPSEEEPDCPEFDGDLLYHVYVEHLRTLPWQPRAVVLANRIADMITPWTNAEVRDHRKGDLAQPLRSCARDLPKALRMRILESWGADPLHLAPWKLDPEPRVVITSPAQAIDRARAVVGELADPVHVEDIGRTYLVRSESAPGRVHFVHKVWETVVSDADDGNAIDWYRARFDLFPFEEQRPGGPLEPQERFVGAMLAGAIGDCLGFPYETGDIGQIRDREGHLGITEPRRIMQNGAEVSDDTQMMLFTLEGLIRAHVARRMNPVDNDPVPEVQHAYQRWLHTQDQPWAQVGGPFALRLPAPDGWLITNPELFKVRSPSITCLVALEEFAQTNLFATPQRKVNDSKGRGGAVRAAPVAVWSNDPAEVFHAAVGTAALTQGHPSGYLSAGVLAVIVHQLMRDVPLLDSARVARELLTRWPGHEEQLRALDTAVELAKNGPVTPEQLTDALGHGRTGEEAVAIGLYAVLATDDLREALLLSVNHSGNSPSTGIVCGAIGGALHGARAIPEAWRGFVELGEIIEQLARDALAEFSPGPPNDEAWLRRYPAW</sequence>
<comment type="similarity">
    <text evidence="1">Belongs to the ADP-ribosylglycohydrolase family.</text>
</comment>
<proteinExistence type="inferred from homology"/>
<evidence type="ECO:0000256" key="1">
    <source>
        <dbReference type="ARBA" id="ARBA00010702"/>
    </source>
</evidence>
<evidence type="ECO:0000313" key="3">
    <source>
        <dbReference type="EMBL" id="MEY8041974.1"/>
    </source>
</evidence>
<dbReference type="InterPro" id="IPR036705">
    <property type="entry name" value="Ribosyl_crysJ1_sf"/>
</dbReference>
<dbReference type="Gene3D" id="1.10.4080.10">
    <property type="entry name" value="ADP-ribosylation/Crystallin J1"/>
    <property type="match status" value="1"/>
</dbReference>
<evidence type="ECO:0000256" key="2">
    <source>
        <dbReference type="ARBA" id="ARBA00022801"/>
    </source>
</evidence>
<dbReference type="PANTHER" id="PTHR16222">
    <property type="entry name" value="ADP-RIBOSYLGLYCOHYDROLASE"/>
    <property type="match status" value="1"/>
</dbReference>
<dbReference type="PANTHER" id="PTHR16222:SF24">
    <property type="entry name" value="ADP-RIBOSYLHYDROLASE ARH3"/>
    <property type="match status" value="1"/>
</dbReference>
<dbReference type="SUPFAM" id="SSF101478">
    <property type="entry name" value="ADP-ribosylglycohydrolase"/>
    <property type="match status" value="1"/>
</dbReference>
<dbReference type="InterPro" id="IPR050792">
    <property type="entry name" value="ADP-ribosylglycohydrolase"/>
</dbReference>
<evidence type="ECO:0000313" key="4">
    <source>
        <dbReference type="Proteomes" id="UP001564626"/>
    </source>
</evidence>
<dbReference type="RefSeq" id="WP_345357548.1">
    <property type="nucleotide sequence ID" value="NZ_BAABII010000003.1"/>
</dbReference>
<gene>
    <name evidence="3" type="ORF">AB8O55_21390</name>
</gene>
<keyword evidence="4" id="KW-1185">Reference proteome</keyword>
<name>A0ABV4CLK7_9PSEU</name>
<dbReference type="InterPro" id="IPR005502">
    <property type="entry name" value="Ribosyl_crysJ1"/>
</dbReference>
<comment type="caution">
    <text evidence="3">The sequence shown here is derived from an EMBL/GenBank/DDBJ whole genome shotgun (WGS) entry which is preliminary data.</text>
</comment>
<reference evidence="3 4" key="1">
    <citation type="submission" date="2024-08" db="EMBL/GenBank/DDBJ databases">
        <title>Genome mining of Saccharopolyspora cebuensis PGLac3 from Nigerian medicinal plant.</title>
        <authorList>
            <person name="Ezeobiora C.E."/>
            <person name="Igbokwe N.H."/>
            <person name="Amin D.H."/>
            <person name="Mendie U.E."/>
        </authorList>
    </citation>
    <scope>NUCLEOTIDE SEQUENCE [LARGE SCALE GENOMIC DNA]</scope>
    <source>
        <strain evidence="3 4">PGLac3</strain>
    </source>
</reference>
<dbReference type="EMBL" id="JBGEHV010000046">
    <property type="protein sequence ID" value="MEY8041974.1"/>
    <property type="molecule type" value="Genomic_DNA"/>
</dbReference>
<dbReference type="Proteomes" id="UP001564626">
    <property type="component" value="Unassembled WGS sequence"/>
</dbReference>
<accession>A0ABV4CLK7</accession>
<keyword evidence="2" id="KW-0378">Hydrolase</keyword>